<feature type="modified residue" description="4-aspartylphosphate" evidence="13">
    <location>
        <position position="1043"/>
    </location>
</feature>
<evidence type="ECO:0000256" key="12">
    <source>
        <dbReference type="PROSITE-ProRule" id="PRU00110"/>
    </source>
</evidence>
<keyword evidence="6 14" id="KW-0812">Transmembrane</keyword>
<dbReference type="InterPro" id="IPR011006">
    <property type="entry name" value="CheY-like_superfamily"/>
</dbReference>
<gene>
    <name evidence="20" type="ORF">ACFFJH_19445</name>
</gene>
<feature type="transmembrane region" description="Helical" evidence="14">
    <location>
        <begin position="194"/>
        <end position="227"/>
    </location>
</feature>
<feature type="transmembrane region" description="Helical" evidence="14">
    <location>
        <begin position="233"/>
        <end position="254"/>
    </location>
</feature>
<dbReference type="SUPFAM" id="SSF47384">
    <property type="entry name" value="Homodimeric domain of signal transducing histidine kinase"/>
    <property type="match status" value="1"/>
</dbReference>
<evidence type="ECO:0000256" key="1">
    <source>
        <dbReference type="ARBA" id="ARBA00000085"/>
    </source>
</evidence>
<dbReference type="InterPro" id="IPR007895">
    <property type="entry name" value="MASE1"/>
</dbReference>
<dbReference type="CDD" id="cd16922">
    <property type="entry name" value="HATPase_EvgS-ArcB-TorS-like"/>
    <property type="match status" value="1"/>
</dbReference>
<feature type="transmembrane region" description="Helical" evidence="14">
    <location>
        <begin position="38"/>
        <end position="54"/>
    </location>
</feature>
<dbReference type="Gene3D" id="3.40.50.2300">
    <property type="match status" value="2"/>
</dbReference>
<evidence type="ECO:0000256" key="14">
    <source>
        <dbReference type="SAM" id="Phobius"/>
    </source>
</evidence>
<keyword evidence="4" id="KW-1003">Cell membrane</keyword>
<dbReference type="Pfam" id="PF01627">
    <property type="entry name" value="Hpt"/>
    <property type="match status" value="1"/>
</dbReference>
<dbReference type="SUPFAM" id="SSF55785">
    <property type="entry name" value="PYP-like sensor domain (PAS domain)"/>
    <property type="match status" value="2"/>
</dbReference>
<evidence type="ECO:0000259" key="16">
    <source>
        <dbReference type="PROSITE" id="PS50110"/>
    </source>
</evidence>
<dbReference type="Pfam" id="PF08448">
    <property type="entry name" value="PAS_4"/>
    <property type="match status" value="1"/>
</dbReference>
<evidence type="ECO:0000256" key="2">
    <source>
        <dbReference type="ARBA" id="ARBA00004651"/>
    </source>
</evidence>
<dbReference type="PROSITE" id="PS50109">
    <property type="entry name" value="HIS_KIN"/>
    <property type="match status" value="1"/>
</dbReference>
<protein>
    <recommendedName>
        <fullName evidence="3">histidine kinase</fullName>
        <ecNumber evidence="3">2.7.13.3</ecNumber>
    </recommendedName>
</protein>
<dbReference type="InterPro" id="IPR003661">
    <property type="entry name" value="HisK_dim/P_dom"/>
</dbReference>
<evidence type="ECO:0000313" key="21">
    <source>
        <dbReference type="Proteomes" id="UP001589844"/>
    </source>
</evidence>
<feature type="modified residue" description="Phosphohistidine" evidence="12">
    <location>
        <position position="1235"/>
    </location>
</feature>
<dbReference type="PROSITE" id="PS50113">
    <property type="entry name" value="PAC"/>
    <property type="match status" value="1"/>
</dbReference>
<comment type="catalytic activity">
    <reaction evidence="1">
        <text>ATP + protein L-histidine = ADP + protein N-phospho-L-histidine.</text>
        <dbReference type="EC" id="2.7.13.3"/>
    </reaction>
</comment>
<evidence type="ECO:0000256" key="6">
    <source>
        <dbReference type="ARBA" id="ARBA00022692"/>
    </source>
</evidence>
<evidence type="ECO:0000256" key="11">
    <source>
        <dbReference type="ARBA" id="ARBA00023136"/>
    </source>
</evidence>
<keyword evidence="21" id="KW-1185">Reference proteome</keyword>
<dbReference type="CDD" id="cd00130">
    <property type="entry name" value="PAS"/>
    <property type="match status" value="2"/>
</dbReference>
<dbReference type="SUPFAM" id="SSF47226">
    <property type="entry name" value="Histidine-containing phosphotransfer domain, HPT domain"/>
    <property type="match status" value="1"/>
</dbReference>
<dbReference type="PANTHER" id="PTHR45339">
    <property type="entry name" value="HYBRID SIGNAL TRANSDUCTION HISTIDINE KINASE J"/>
    <property type="match status" value="1"/>
</dbReference>
<proteinExistence type="predicted"/>
<feature type="domain" description="HPt" evidence="19">
    <location>
        <begin position="1196"/>
        <end position="1286"/>
    </location>
</feature>
<dbReference type="InterPro" id="IPR036641">
    <property type="entry name" value="HPT_dom_sf"/>
</dbReference>
<feature type="transmembrane region" description="Helical" evidence="14">
    <location>
        <begin position="155"/>
        <end position="174"/>
    </location>
</feature>
<dbReference type="PROSITE" id="PS50110">
    <property type="entry name" value="RESPONSE_REGULATORY"/>
    <property type="match status" value="2"/>
</dbReference>
<evidence type="ECO:0000259" key="15">
    <source>
        <dbReference type="PROSITE" id="PS50109"/>
    </source>
</evidence>
<dbReference type="CDD" id="cd17546">
    <property type="entry name" value="REC_hyHK_CKI1_RcsC-like"/>
    <property type="match status" value="2"/>
</dbReference>
<evidence type="ECO:0000313" key="20">
    <source>
        <dbReference type="EMBL" id="MFC0352001.1"/>
    </source>
</evidence>
<dbReference type="SUPFAM" id="SSF55874">
    <property type="entry name" value="ATPase domain of HSP90 chaperone/DNA topoisomerase II/histidine kinase"/>
    <property type="match status" value="1"/>
</dbReference>
<dbReference type="InterPro" id="IPR035965">
    <property type="entry name" value="PAS-like_dom_sf"/>
</dbReference>
<evidence type="ECO:0000256" key="13">
    <source>
        <dbReference type="PROSITE-ProRule" id="PRU00169"/>
    </source>
</evidence>
<keyword evidence="8" id="KW-0067">ATP-binding</keyword>
<dbReference type="Gene3D" id="1.20.120.160">
    <property type="entry name" value="HPT domain"/>
    <property type="match status" value="1"/>
</dbReference>
<dbReference type="SMART" id="SM00086">
    <property type="entry name" value="PAC"/>
    <property type="match status" value="2"/>
</dbReference>
<dbReference type="Pfam" id="PF13426">
    <property type="entry name" value="PAS_9"/>
    <property type="match status" value="1"/>
</dbReference>
<comment type="caution">
    <text evidence="20">The sequence shown here is derived from an EMBL/GenBank/DDBJ whole genome shotgun (WGS) entry which is preliminary data.</text>
</comment>
<dbReference type="PRINTS" id="PR00344">
    <property type="entry name" value="BCTRLSENSOR"/>
</dbReference>
<dbReference type="Proteomes" id="UP001589844">
    <property type="component" value="Unassembled WGS sequence"/>
</dbReference>
<dbReference type="InterPro" id="IPR013656">
    <property type="entry name" value="PAS_4"/>
</dbReference>
<dbReference type="SMART" id="SM00448">
    <property type="entry name" value="REC"/>
    <property type="match status" value="2"/>
</dbReference>
<dbReference type="SMART" id="SM00091">
    <property type="entry name" value="PAS"/>
    <property type="match status" value="2"/>
</dbReference>
<feature type="domain" description="Histidine kinase" evidence="15">
    <location>
        <begin position="589"/>
        <end position="826"/>
    </location>
</feature>
<dbReference type="PANTHER" id="PTHR45339:SF1">
    <property type="entry name" value="HYBRID SIGNAL TRANSDUCTION HISTIDINE KINASE J"/>
    <property type="match status" value="1"/>
</dbReference>
<dbReference type="EMBL" id="JBHLXJ010000035">
    <property type="protein sequence ID" value="MFC0352001.1"/>
    <property type="molecule type" value="Genomic_DNA"/>
</dbReference>
<reference evidence="20 21" key="1">
    <citation type="submission" date="2024-09" db="EMBL/GenBank/DDBJ databases">
        <authorList>
            <person name="Sun Q."/>
            <person name="Mori K."/>
        </authorList>
    </citation>
    <scope>NUCLEOTIDE SEQUENCE [LARGE SCALE GENOMIC DNA]</scope>
    <source>
        <strain evidence="20 21">CCM 8677</strain>
    </source>
</reference>
<dbReference type="InterPro" id="IPR008207">
    <property type="entry name" value="Sig_transdc_His_kin_Hpt_dom"/>
</dbReference>
<feature type="transmembrane region" description="Helical" evidence="14">
    <location>
        <begin position="123"/>
        <end position="143"/>
    </location>
</feature>
<dbReference type="Pfam" id="PF02518">
    <property type="entry name" value="HATPase_c"/>
    <property type="match status" value="1"/>
</dbReference>
<dbReference type="PROSITE" id="PS50112">
    <property type="entry name" value="PAS"/>
    <property type="match status" value="1"/>
</dbReference>
<evidence type="ECO:0000256" key="9">
    <source>
        <dbReference type="ARBA" id="ARBA00022989"/>
    </source>
</evidence>
<comment type="subcellular location">
    <subcellularLocation>
        <location evidence="2">Cell membrane</location>
        <topology evidence="2">Multi-pass membrane protein</topology>
    </subcellularLocation>
</comment>
<dbReference type="InterPro" id="IPR001610">
    <property type="entry name" value="PAC"/>
</dbReference>
<dbReference type="SMART" id="SM00387">
    <property type="entry name" value="HATPase_c"/>
    <property type="match status" value="1"/>
</dbReference>
<organism evidence="20 21">
    <name type="scientific">Undibacterium danionis</name>
    <dbReference type="NCBI Taxonomy" id="1812100"/>
    <lineage>
        <taxon>Bacteria</taxon>
        <taxon>Pseudomonadati</taxon>
        <taxon>Pseudomonadota</taxon>
        <taxon>Betaproteobacteria</taxon>
        <taxon>Burkholderiales</taxon>
        <taxon>Oxalobacteraceae</taxon>
        <taxon>Undibacterium</taxon>
    </lineage>
</organism>
<keyword evidence="11 14" id="KW-0472">Membrane</keyword>
<feature type="transmembrane region" description="Helical" evidence="14">
    <location>
        <begin position="266"/>
        <end position="289"/>
    </location>
</feature>
<dbReference type="InterPro" id="IPR004358">
    <property type="entry name" value="Sig_transdc_His_kin-like_C"/>
</dbReference>
<sequence>MKNKIPSSNFFFVQILLIALAYFGLALISIYLSRGAETIAHFWYPNAIGILFLLRFDKKNIWPLAAGLAIANLGANWLAGSSWWLSIAFVIPNVLEMLTATWIARHFNIVQDFDQSPKRMLRFIFFVCLLPCGIGAFAGASILENSGYTQFLQALPSWFVSSSIGTVSLLPFLLTLNPDFRLQSSSVTLKRSPLFYTLVAFATSVIALYCLPFPFIYLIIPLLLAAVEADTRTVTWVVFLQSLVIGGMMHVGAFGPVPNTGSSLSFLNYLPILISIIPVLILAASMNLFRLQDKQKCEIEQELQRKHMEIQTIVDNVPALIGCWDLNLRNRFANRLYLDYFGWPADQILGMHVRDVVGDALFNQNLPYMQAALRGEPQMFERTITDSNGVLKETLASYVPCYQDGKIDGVYAILSDISGVKAAQGAERAAQEKLRLIIDSATEFSIITTDLSGVVSLFSKGAEKMLGYTADEFVGKKVPAILHLKSEMETRAIEISSELGRPVTGFEVFVAKAKLGISETREWTYVHQSGRHIPVRLVVTPIINTQKQVTGYLGIANDISAERELQKLLISAKENAEQTSRAKSDFVANMSHEIRTPMNAVLGMSQLLAATNLSSEQRKYLEMIKISGQSLMGILNDILDFSKIEANRLELSNNEFFLDDLLGALASMMAVSVGDKDIEVAIGVDVDVPKRLFGDQLRLQQILTNLTANALKFTKQGEVSVFVEIAPDSGEHSNGQHSSEFNQADDALVNLKFSVRDTGIGMDEQQLQRLFQPFSQADASTTRQYGGTGLGLSISKSILNLMGGEISVLSQVGRGSEFQIVVPLKKCSSGIAEISEVTKKRLRILVVDDNSTSNNYICRTIRSWNWEVEAASNGQQAIDIVSARLAAQQHFDAIIVDWQMPMMDGLVTIKKLREILPAGRTPLVIMVSAFSRDRMLQEQASEFADAILMKPITGSSVFDTVHEAIMLCSGVEAMPRYSKAVLTRANQIMGARLLLVEDNPFNQIVAKGFLEQGGAQVEVMENGYLAVEHLRSHASQYHAVLMDVQMPIMDGISATRMIRNELHLAIPIIAMTAGVMYSERDRCLQSGMNDFIAKPIDVEQMFAAIIRFLPNELLTEKSQLAEQPAQAVAANVVVQVAEASPDNLVYQSDPSILGAADSEATHSDAVHLEAVQLSADNTACFNPRSLEMLAAADPKNQQKILSSINALVERAGIQMGEVKQALEARRSDDAARLLHTMRGSIGTLGAKDFAVLSLQVENKIREGKDDHIAELLHDLEQELQKTMTAAGLWLAQKRADNKQASVAILATEEAQILMQRLIACLSQNDIAAVDVFAELKENLSHKIPATSLAQLSQQIQDLDFQGALAILAEFSL</sequence>
<dbReference type="EC" id="2.7.13.3" evidence="3"/>
<dbReference type="InterPro" id="IPR005467">
    <property type="entry name" value="His_kinase_dom"/>
</dbReference>
<evidence type="ECO:0000259" key="17">
    <source>
        <dbReference type="PROSITE" id="PS50112"/>
    </source>
</evidence>
<evidence type="ECO:0000256" key="8">
    <source>
        <dbReference type="ARBA" id="ARBA00022840"/>
    </source>
</evidence>
<dbReference type="Gene3D" id="1.10.287.130">
    <property type="match status" value="1"/>
</dbReference>
<feature type="domain" description="Response regulatory" evidence="16">
    <location>
        <begin position="843"/>
        <end position="965"/>
    </location>
</feature>
<keyword evidence="5 13" id="KW-0597">Phosphoprotein</keyword>
<evidence type="ECO:0000256" key="4">
    <source>
        <dbReference type="ARBA" id="ARBA00022475"/>
    </source>
</evidence>
<feature type="domain" description="PAC" evidence="18">
    <location>
        <begin position="519"/>
        <end position="571"/>
    </location>
</feature>
<dbReference type="InterPro" id="IPR036097">
    <property type="entry name" value="HisK_dim/P_sf"/>
</dbReference>
<dbReference type="InterPro" id="IPR001789">
    <property type="entry name" value="Sig_transdc_resp-reg_receiver"/>
</dbReference>
<dbReference type="InterPro" id="IPR000700">
    <property type="entry name" value="PAS-assoc_C"/>
</dbReference>
<feature type="modified residue" description="4-aspartylphosphate" evidence="13">
    <location>
        <position position="897"/>
    </location>
</feature>
<name>A0ABV6ILZ9_9BURK</name>
<dbReference type="RefSeq" id="WP_390214728.1">
    <property type="nucleotide sequence ID" value="NZ_JBHLXJ010000035.1"/>
</dbReference>
<keyword evidence="7" id="KW-0547">Nucleotide-binding</keyword>
<dbReference type="Pfam" id="PF00512">
    <property type="entry name" value="HisKA"/>
    <property type="match status" value="1"/>
</dbReference>
<dbReference type="PROSITE" id="PS50894">
    <property type="entry name" value="HPT"/>
    <property type="match status" value="1"/>
</dbReference>
<feature type="transmembrane region" description="Helical" evidence="14">
    <location>
        <begin position="12"/>
        <end position="32"/>
    </location>
</feature>
<dbReference type="Pfam" id="PF05231">
    <property type="entry name" value="MASE1"/>
    <property type="match status" value="1"/>
</dbReference>
<evidence type="ECO:0000259" key="18">
    <source>
        <dbReference type="PROSITE" id="PS50113"/>
    </source>
</evidence>
<dbReference type="InterPro" id="IPR000014">
    <property type="entry name" value="PAS"/>
</dbReference>
<feature type="transmembrane region" description="Helical" evidence="14">
    <location>
        <begin position="84"/>
        <end position="103"/>
    </location>
</feature>
<feature type="domain" description="Response regulatory" evidence="16">
    <location>
        <begin position="992"/>
        <end position="1109"/>
    </location>
</feature>
<dbReference type="InterPro" id="IPR003594">
    <property type="entry name" value="HATPase_dom"/>
</dbReference>
<accession>A0ABV6ILZ9</accession>
<evidence type="ECO:0000256" key="3">
    <source>
        <dbReference type="ARBA" id="ARBA00012438"/>
    </source>
</evidence>
<dbReference type="Gene3D" id="3.30.565.10">
    <property type="entry name" value="Histidine kinase-like ATPase, C-terminal domain"/>
    <property type="match status" value="1"/>
</dbReference>
<evidence type="ECO:0000256" key="7">
    <source>
        <dbReference type="ARBA" id="ARBA00022741"/>
    </source>
</evidence>
<feature type="domain" description="PAS" evidence="17">
    <location>
        <begin position="430"/>
        <end position="483"/>
    </location>
</feature>
<keyword evidence="10" id="KW-0902">Two-component regulatory system</keyword>
<evidence type="ECO:0000259" key="19">
    <source>
        <dbReference type="PROSITE" id="PS50894"/>
    </source>
</evidence>
<dbReference type="Gene3D" id="3.30.450.20">
    <property type="entry name" value="PAS domain"/>
    <property type="match status" value="2"/>
</dbReference>
<keyword evidence="9 14" id="KW-1133">Transmembrane helix</keyword>
<dbReference type="CDD" id="cd00082">
    <property type="entry name" value="HisKA"/>
    <property type="match status" value="1"/>
</dbReference>
<dbReference type="SMART" id="SM00388">
    <property type="entry name" value="HisKA"/>
    <property type="match status" value="1"/>
</dbReference>
<evidence type="ECO:0000256" key="5">
    <source>
        <dbReference type="ARBA" id="ARBA00022553"/>
    </source>
</evidence>
<evidence type="ECO:0000256" key="10">
    <source>
        <dbReference type="ARBA" id="ARBA00023012"/>
    </source>
</evidence>
<dbReference type="Pfam" id="PF00072">
    <property type="entry name" value="Response_reg"/>
    <property type="match status" value="2"/>
</dbReference>
<dbReference type="NCBIfam" id="TIGR00229">
    <property type="entry name" value="sensory_box"/>
    <property type="match status" value="2"/>
</dbReference>
<dbReference type="InterPro" id="IPR036890">
    <property type="entry name" value="HATPase_C_sf"/>
</dbReference>
<dbReference type="SUPFAM" id="SSF52172">
    <property type="entry name" value="CheY-like"/>
    <property type="match status" value="2"/>
</dbReference>